<evidence type="ECO:0000313" key="2">
    <source>
        <dbReference type="Proteomes" id="UP000235965"/>
    </source>
</evidence>
<name>A0A2J7Q5T7_9NEOP</name>
<gene>
    <name evidence="1" type="ORF">B7P43_G10044</name>
</gene>
<reference evidence="1 2" key="1">
    <citation type="submission" date="2017-12" db="EMBL/GenBank/DDBJ databases">
        <title>Hemimetabolous genomes reveal molecular basis of termite eusociality.</title>
        <authorList>
            <person name="Harrison M.C."/>
            <person name="Jongepier E."/>
            <person name="Robertson H.M."/>
            <person name="Arning N."/>
            <person name="Bitard-Feildel T."/>
            <person name="Chao H."/>
            <person name="Childers C.P."/>
            <person name="Dinh H."/>
            <person name="Doddapaneni H."/>
            <person name="Dugan S."/>
            <person name="Gowin J."/>
            <person name="Greiner C."/>
            <person name="Han Y."/>
            <person name="Hu H."/>
            <person name="Hughes D.S.T."/>
            <person name="Huylmans A.-K."/>
            <person name="Kemena C."/>
            <person name="Kremer L.P.M."/>
            <person name="Lee S.L."/>
            <person name="Lopez-Ezquerra A."/>
            <person name="Mallet L."/>
            <person name="Monroy-Kuhn J.M."/>
            <person name="Moser A."/>
            <person name="Murali S.C."/>
            <person name="Muzny D.M."/>
            <person name="Otani S."/>
            <person name="Piulachs M.-D."/>
            <person name="Poelchau M."/>
            <person name="Qu J."/>
            <person name="Schaub F."/>
            <person name="Wada-Katsumata A."/>
            <person name="Worley K.C."/>
            <person name="Xie Q."/>
            <person name="Ylla G."/>
            <person name="Poulsen M."/>
            <person name="Gibbs R.A."/>
            <person name="Schal C."/>
            <person name="Richards S."/>
            <person name="Belles X."/>
            <person name="Korb J."/>
            <person name="Bornberg-Bauer E."/>
        </authorList>
    </citation>
    <scope>NUCLEOTIDE SEQUENCE [LARGE SCALE GENOMIC DNA]</scope>
    <source>
        <tissue evidence="1">Whole body</tissue>
    </source>
</reference>
<protein>
    <recommendedName>
        <fullName evidence="3">Endonuclease/exonuclease/phosphatase domain-containing protein</fullName>
    </recommendedName>
</protein>
<sequence length="412" mass="48220">MSYIILKGRWCDIIVTNVHAPTEDKIDDIKDRFYEELELVFDKFPKCPMKILLGDFNAKVGREDIFKPTIGNESLHEISNDNGVRVVNFVTSKNLTVKSTIFPHRNIHKFTWTSLDGKIHNQIDQILVDRRLHSSILDVRSFRAADFNMERFNLKKLNEVEGKEQYRVKISNRFGALENFDTEVDVNKDWETIRDNIKISAKESLGYYEPKKHKPWFDEGCSKLQKREYLRDKIDELAMTSKNKNIRDLYRGINDFKRGYQPSNNLVKDENGDLLADSHNILNRWRNYFSQLLNVHRVSDIRQTEIDTAEPLIPDSSPFEVESAIAKLKRYKSPGSDQIPAELIQEGGEILHSKIHNLITSIWHKEKLPDQWKETIIVPVHKKGDNSDCSNYRGYHCYQLHTKFYPIFFSQG</sequence>
<dbReference type="PANTHER" id="PTHR47510">
    <property type="entry name" value="REVERSE TRANSCRIPTASE DOMAIN-CONTAINING PROTEIN"/>
    <property type="match status" value="1"/>
</dbReference>
<dbReference type="SUPFAM" id="SSF56219">
    <property type="entry name" value="DNase I-like"/>
    <property type="match status" value="1"/>
</dbReference>
<evidence type="ECO:0000313" key="1">
    <source>
        <dbReference type="EMBL" id="PNF23951.1"/>
    </source>
</evidence>
<proteinExistence type="predicted"/>
<keyword evidence="2" id="KW-1185">Reference proteome</keyword>
<dbReference type="InterPro" id="IPR036691">
    <property type="entry name" value="Endo/exonu/phosph_ase_sf"/>
</dbReference>
<dbReference type="AlphaFoldDB" id="A0A2J7Q5T7"/>
<dbReference type="InParanoid" id="A0A2J7Q5T7"/>
<dbReference type="Proteomes" id="UP000235965">
    <property type="component" value="Unassembled WGS sequence"/>
</dbReference>
<accession>A0A2J7Q5T7</accession>
<organism evidence="1 2">
    <name type="scientific">Cryptotermes secundus</name>
    <dbReference type="NCBI Taxonomy" id="105785"/>
    <lineage>
        <taxon>Eukaryota</taxon>
        <taxon>Metazoa</taxon>
        <taxon>Ecdysozoa</taxon>
        <taxon>Arthropoda</taxon>
        <taxon>Hexapoda</taxon>
        <taxon>Insecta</taxon>
        <taxon>Pterygota</taxon>
        <taxon>Neoptera</taxon>
        <taxon>Polyneoptera</taxon>
        <taxon>Dictyoptera</taxon>
        <taxon>Blattodea</taxon>
        <taxon>Blattoidea</taxon>
        <taxon>Termitoidae</taxon>
        <taxon>Kalotermitidae</taxon>
        <taxon>Cryptotermitinae</taxon>
        <taxon>Cryptotermes</taxon>
    </lineage>
</organism>
<dbReference type="EMBL" id="NEVH01017544">
    <property type="protein sequence ID" value="PNF23951.1"/>
    <property type="molecule type" value="Genomic_DNA"/>
</dbReference>
<evidence type="ECO:0008006" key="3">
    <source>
        <dbReference type="Google" id="ProtNLM"/>
    </source>
</evidence>
<comment type="caution">
    <text evidence="1">The sequence shown here is derived from an EMBL/GenBank/DDBJ whole genome shotgun (WGS) entry which is preliminary data.</text>
</comment>
<dbReference type="Gene3D" id="3.60.10.10">
    <property type="entry name" value="Endonuclease/exonuclease/phosphatase"/>
    <property type="match status" value="1"/>
</dbReference>
<dbReference type="PANTHER" id="PTHR47510:SF3">
    <property type="entry name" value="ENDO_EXONUCLEASE_PHOSPHATASE DOMAIN-CONTAINING PROTEIN"/>
    <property type="match status" value="1"/>
</dbReference>